<name>A0A1B6J3Q7_9HEMI</name>
<dbReference type="EMBL" id="GECU01013890">
    <property type="protein sequence ID" value="JAS93816.1"/>
    <property type="molecule type" value="Transcribed_RNA"/>
</dbReference>
<proteinExistence type="predicted"/>
<gene>
    <name evidence="1" type="ORF">g.44942</name>
</gene>
<dbReference type="AlphaFoldDB" id="A0A1B6J3Q7"/>
<organism evidence="1">
    <name type="scientific">Homalodisca liturata</name>
    <dbReference type="NCBI Taxonomy" id="320908"/>
    <lineage>
        <taxon>Eukaryota</taxon>
        <taxon>Metazoa</taxon>
        <taxon>Ecdysozoa</taxon>
        <taxon>Arthropoda</taxon>
        <taxon>Hexapoda</taxon>
        <taxon>Insecta</taxon>
        <taxon>Pterygota</taxon>
        <taxon>Neoptera</taxon>
        <taxon>Paraneoptera</taxon>
        <taxon>Hemiptera</taxon>
        <taxon>Auchenorrhyncha</taxon>
        <taxon>Membracoidea</taxon>
        <taxon>Cicadellidae</taxon>
        <taxon>Cicadellinae</taxon>
        <taxon>Proconiini</taxon>
        <taxon>Homalodisca</taxon>
    </lineage>
</organism>
<evidence type="ECO:0000313" key="1">
    <source>
        <dbReference type="EMBL" id="JAS93816.1"/>
    </source>
</evidence>
<protein>
    <submittedName>
        <fullName evidence="1">Uncharacterized protein</fullName>
    </submittedName>
</protein>
<sequence length="170" mass="20265">MNVQIRRIFDEYVRVRSSKSFTFKIHDPYVFIKDPSYLHIHNYKTSTLIDIQPAISKPIVFNENVIYVESGKFLEFNVTTEMTSDLSIFEPLGMFFIACDRFISQTLNMVDFELLEVGRRQARSKYVIEENNRHWLSHKRANTNVMNTKKIVMESDDENKKKNVYIFSFW</sequence>
<reference evidence="1" key="1">
    <citation type="submission" date="2015-11" db="EMBL/GenBank/DDBJ databases">
        <title>De novo transcriptome assembly of four potential Pierce s Disease insect vectors from Arizona vineyards.</title>
        <authorList>
            <person name="Tassone E.E."/>
        </authorList>
    </citation>
    <scope>NUCLEOTIDE SEQUENCE</scope>
</reference>
<accession>A0A1B6J3Q7</accession>